<name>A0A8K0CXI3_IGNLU</name>
<accession>A0A8K0CXI3</accession>
<evidence type="ECO:0000313" key="1">
    <source>
        <dbReference type="EMBL" id="KAF2894244.1"/>
    </source>
</evidence>
<dbReference type="Proteomes" id="UP000801492">
    <property type="component" value="Unassembled WGS sequence"/>
</dbReference>
<comment type="caution">
    <text evidence="1">The sequence shown here is derived from an EMBL/GenBank/DDBJ whole genome shotgun (WGS) entry which is preliminary data.</text>
</comment>
<gene>
    <name evidence="1" type="ORF">ILUMI_11929</name>
</gene>
<dbReference type="EMBL" id="VTPC01007199">
    <property type="protein sequence ID" value="KAF2894244.1"/>
    <property type="molecule type" value="Genomic_DNA"/>
</dbReference>
<sequence length="364" mass="41979">MLNGKKKTGKIYCLLLNPDITQDFRWMFENVAKLSVEEDFPQLRWVVASRKKERFLTNDVEWLTSSIQLPNFSAETAQISKRPSKRFKELSDSSKRRKTMELRKQVPVEQLVYAASVSQCTSGNTDASVIIKEITSIPTRATKSISPYKSIIFKRKQVDVKKHTPQETLAIFVEGDFTTRQWEIFHVFSSLCDWCQNKRRTSTIIWQNSVPSSVRFCKPIRIRLISETKDITKEEKPYIENQVQNLTETQIQTPEEIVKIKHPMLFTVVDGKVCNAATDIASNYALLCLAYQLPLQKWQALTLEEKKTAKQTKEKILRGFKEEMGFLVDVPNAGNLTSPYYFLLWTGDRNWAVFDDEGLTSNGI</sequence>
<proteinExistence type="predicted"/>
<dbReference type="OrthoDB" id="6759286at2759"/>
<dbReference type="AlphaFoldDB" id="A0A8K0CXI3"/>
<keyword evidence="2" id="KW-1185">Reference proteome</keyword>
<organism evidence="1 2">
    <name type="scientific">Ignelater luminosus</name>
    <name type="common">Cucubano</name>
    <name type="synonym">Pyrophorus luminosus</name>
    <dbReference type="NCBI Taxonomy" id="2038154"/>
    <lineage>
        <taxon>Eukaryota</taxon>
        <taxon>Metazoa</taxon>
        <taxon>Ecdysozoa</taxon>
        <taxon>Arthropoda</taxon>
        <taxon>Hexapoda</taxon>
        <taxon>Insecta</taxon>
        <taxon>Pterygota</taxon>
        <taxon>Neoptera</taxon>
        <taxon>Endopterygota</taxon>
        <taxon>Coleoptera</taxon>
        <taxon>Polyphaga</taxon>
        <taxon>Elateriformia</taxon>
        <taxon>Elateroidea</taxon>
        <taxon>Elateridae</taxon>
        <taxon>Agrypninae</taxon>
        <taxon>Pyrophorini</taxon>
        <taxon>Ignelater</taxon>
    </lineage>
</organism>
<evidence type="ECO:0000313" key="2">
    <source>
        <dbReference type="Proteomes" id="UP000801492"/>
    </source>
</evidence>
<protein>
    <submittedName>
        <fullName evidence="1">Uncharacterized protein</fullName>
    </submittedName>
</protein>
<reference evidence="1" key="1">
    <citation type="submission" date="2019-08" db="EMBL/GenBank/DDBJ databases">
        <title>The genome of the North American firefly Photinus pyralis.</title>
        <authorList>
            <consortium name="Photinus pyralis genome working group"/>
            <person name="Fallon T.R."/>
            <person name="Sander Lower S.E."/>
            <person name="Weng J.-K."/>
        </authorList>
    </citation>
    <scope>NUCLEOTIDE SEQUENCE</scope>
    <source>
        <strain evidence="1">TRF0915ILg1</strain>
        <tissue evidence="1">Whole body</tissue>
    </source>
</reference>